<keyword evidence="9" id="KW-0812">Transmembrane</keyword>
<dbReference type="PRINTS" id="PR00344">
    <property type="entry name" value="BCTRLSENSOR"/>
</dbReference>
<feature type="transmembrane region" description="Helical" evidence="9">
    <location>
        <begin position="41"/>
        <end position="60"/>
    </location>
</feature>
<dbReference type="Gene3D" id="3.30.565.10">
    <property type="entry name" value="Histidine kinase-like ATPase, C-terminal domain"/>
    <property type="match status" value="1"/>
</dbReference>
<keyword evidence="7 11" id="KW-0067">ATP-binding</keyword>
<dbReference type="InterPro" id="IPR036890">
    <property type="entry name" value="HATPase_C_sf"/>
</dbReference>
<feature type="transmembrane region" description="Helical" evidence="9">
    <location>
        <begin position="72"/>
        <end position="97"/>
    </location>
</feature>
<evidence type="ECO:0000313" key="11">
    <source>
        <dbReference type="EMBL" id="MFD1778275.1"/>
    </source>
</evidence>
<comment type="catalytic activity">
    <reaction evidence="1">
        <text>ATP + protein L-histidine = ADP + protein N-phospho-L-histidine.</text>
        <dbReference type="EC" id="2.7.13.3"/>
    </reaction>
</comment>
<feature type="domain" description="Histidine kinase" evidence="10">
    <location>
        <begin position="209"/>
        <end position="415"/>
    </location>
</feature>
<evidence type="ECO:0000313" key="12">
    <source>
        <dbReference type="Proteomes" id="UP001597227"/>
    </source>
</evidence>
<comment type="caution">
    <text evidence="11">The sequence shown here is derived from an EMBL/GenBank/DDBJ whole genome shotgun (WGS) entry which is preliminary data.</text>
</comment>
<dbReference type="SUPFAM" id="SSF55874">
    <property type="entry name" value="ATPase domain of HSP90 chaperone/DNA topoisomerase II/histidine kinase"/>
    <property type="match status" value="1"/>
</dbReference>
<evidence type="ECO:0000256" key="4">
    <source>
        <dbReference type="ARBA" id="ARBA00022679"/>
    </source>
</evidence>
<keyword evidence="6" id="KW-0418">Kinase</keyword>
<dbReference type="InterPro" id="IPR004358">
    <property type="entry name" value="Sig_transdc_His_kin-like_C"/>
</dbReference>
<dbReference type="EC" id="2.7.13.3" evidence="2"/>
<evidence type="ECO:0000256" key="7">
    <source>
        <dbReference type="ARBA" id="ARBA00022840"/>
    </source>
</evidence>
<evidence type="ECO:0000256" key="3">
    <source>
        <dbReference type="ARBA" id="ARBA00022553"/>
    </source>
</evidence>
<dbReference type="RefSeq" id="WP_388036226.1">
    <property type="nucleotide sequence ID" value="NZ_JBHUEK010000008.1"/>
</dbReference>
<protein>
    <recommendedName>
        <fullName evidence="2">histidine kinase</fullName>
        <ecNumber evidence="2">2.7.13.3</ecNumber>
    </recommendedName>
</protein>
<keyword evidence="8" id="KW-0902">Two-component regulatory system</keyword>
<keyword evidence="3" id="KW-0597">Phosphoprotein</keyword>
<keyword evidence="5" id="KW-0547">Nucleotide-binding</keyword>
<evidence type="ECO:0000256" key="6">
    <source>
        <dbReference type="ARBA" id="ARBA00022777"/>
    </source>
</evidence>
<dbReference type="InterPro" id="IPR003661">
    <property type="entry name" value="HisK_dim/P_dom"/>
</dbReference>
<dbReference type="Pfam" id="PF02518">
    <property type="entry name" value="HATPase_c"/>
    <property type="match status" value="1"/>
</dbReference>
<keyword evidence="9" id="KW-1133">Transmembrane helix</keyword>
<dbReference type="Gene3D" id="1.10.287.130">
    <property type="match status" value="1"/>
</dbReference>
<dbReference type="Pfam" id="PF00512">
    <property type="entry name" value="HisKA"/>
    <property type="match status" value="1"/>
</dbReference>
<dbReference type="SUPFAM" id="SSF47384">
    <property type="entry name" value="Homodimeric domain of signal transducing histidine kinase"/>
    <property type="match status" value="1"/>
</dbReference>
<evidence type="ECO:0000256" key="9">
    <source>
        <dbReference type="SAM" id="Phobius"/>
    </source>
</evidence>
<proteinExistence type="predicted"/>
<evidence type="ECO:0000259" key="10">
    <source>
        <dbReference type="PROSITE" id="PS50109"/>
    </source>
</evidence>
<dbReference type="PROSITE" id="PS50109">
    <property type="entry name" value="HIS_KIN"/>
    <property type="match status" value="1"/>
</dbReference>
<reference evidence="12" key="1">
    <citation type="journal article" date="2019" name="Int. J. Syst. Evol. Microbiol.">
        <title>The Global Catalogue of Microorganisms (GCM) 10K type strain sequencing project: providing services to taxonomists for standard genome sequencing and annotation.</title>
        <authorList>
            <consortium name="The Broad Institute Genomics Platform"/>
            <consortium name="The Broad Institute Genome Sequencing Center for Infectious Disease"/>
            <person name="Wu L."/>
            <person name="Ma J."/>
        </authorList>
    </citation>
    <scope>NUCLEOTIDE SEQUENCE [LARGE SCALE GENOMIC DNA]</scope>
    <source>
        <strain evidence="12">CCUG 15531</strain>
    </source>
</reference>
<dbReference type="CDD" id="cd00082">
    <property type="entry name" value="HisKA"/>
    <property type="match status" value="1"/>
</dbReference>
<dbReference type="InterPro" id="IPR036097">
    <property type="entry name" value="HisK_dim/P_sf"/>
</dbReference>
<dbReference type="SMART" id="SM00388">
    <property type="entry name" value="HisKA"/>
    <property type="match status" value="1"/>
</dbReference>
<keyword evidence="9" id="KW-0472">Membrane</keyword>
<gene>
    <name evidence="11" type="ORF">ACFSFW_06315</name>
</gene>
<accession>A0ABW4MK81</accession>
<dbReference type="GO" id="GO:0005524">
    <property type="term" value="F:ATP binding"/>
    <property type="evidence" value="ECO:0007669"/>
    <property type="project" value="UniProtKB-KW"/>
</dbReference>
<name>A0ABW4MK81_9BACI</name>
<evidence type="ECO:0000256" key="5">
    <source>
        <dbReference type="ARBA" id="ARBA00022741"/>
    </source>
</evidence>
<evidence type="ECO:0000256" key="1">
    <source>
        <dbReference type="ARBA" id="ARBA00000085"/>
    </source>
</evidence>
<feature type="transmembrane region" description="Helical" evidence="9">
    <location>
        <begin position="160"/>
        <end position="181"/>
    </location>
</feature>
<dbReference type="EMBL" id="JBHUEK010000008">
    <property type="protein sequence ID" value="MFD1778275.1"/>
    <property type="molecule type" value="Genomic_DNA"/>
</dbReference>
<evidence type="ECO:0000256" key="2">
    <source>
        <dbReference type="ARBA" id="ARBA00012438"/>
    </source>
</evidence>
<sequence length="420" mass="47522">MLEHIGHVLYHVLIVLFPILIYYLLTIQDNHSSPKLHPNKLLGMIIIMLLLTITFPVTYANGFAYDFRIIPIFVALLYTGFFQGIAVILIMLGYLLLLGDSKVFFSIVNYAIIIFIFYFLLKKYHSLLLNKKLIVLSIIYSFIVITRAIVIVKYNQIDQLLIMILFSIVTWITLLLVVLIIENLKQQILLQRELRRSEKMNVVSQLAASVAHEVRNPLTTVNGFLQLISRDDNITDKQRNYIDITLSELNRAQSIINDYLSLAKPNNSNTQLVNISEELSKTVELMTSYTNIQSIEVETFIEDSLYINGNKDEIKQVLINIIKNAIEAIGNDGLLQINAFAKEQDIIVKITDNGPGMTKEQLSKIGTPFYSTKDKGTGVGLTICFQIIEQLKGSIYVESTVGKGTSFLIKLPTSKNPPIS</sequence>
<dbReference type="CDD" id="cd00075">
    <property type="entry name" value="HATPase"/>
    <property type="match status" value="1"/>
</dbReference>
<dbReference type="InterPro" id="IPR005467">
    <property type="entry name" value="His_kinase_dom"/>
</dbReference>
<dbReference type="SMART" id="SM00387">
    <property type="entry name" value="HATPase_c"/>
    <property type="match status" value="1"/>
</dbReference>
<evidence type="ECO:0000256" key="8">
    <source>
        <dbReference type="ARBA" id="ARBA00023012"/>
    </source>
</evidence>
<feature type="transmembrane region" description="Helical" evidence="9">
    <location>
        <begin position="7"/>
        <end position="25"/>
    </location>
</feature>
<dbReference type="Proteomes" id="UP001597227">
    <property type="component" value="Unassembled WGS sequence"/>
</dbReference>
<keyword evidence="12" id="KW-1185">Reference proteome</keyword>
<keyword evidence="4" id="KW-0808">Transferase</keyword>
<dbReference type="PANTHER" id="PTHR43065">
    <property type="entry name" value="SENSOR HISTIDINE KINASE"/>
    <property type="match status" value="1"/>
</dbReference>
<organism evidence="11 12">
    <name type="scientific">Fredinandcohnia salidurans</name>
    <dbReference type="NCBI Taxonomy" id="2595041"/>
    <lineage>
        <taxon>Bacteria</taxon>
        <taxon>Bacillati</taxon>
        <taxon>Bacillota</taxon>
        <taxon>Bacilli</taxon>
        <taxon>Bacillales</taxon>
        <taxon>Bacillaceae</taxon>
        <taxon>Fredinandcohnia</taxon>
    </lineage>
</organism>
<dbReference type="PANTHER" id="PTHR43065:SF46">
    <property type="entry name" value="C4-DICARBOXYLATE TRANSPORT SENSOR PROTEIN DCTB"/>
    <property type="match status" value="1"/>
</dbReference>
<feature type="transmembrane region" description="Helical" evidence="9">
    <location>
        <begin position="103"/>
        <end position="121"/>
    </location>
</feature>
<dbReference type="InterPro" id="IPR003594">
    <property type="entry name" value="HATPase_dom"/>
</dbReference>
<feature type="transmembrane region" description="Helical" evidence="9">
    <location>
        <begin position="133"/>
        <end position="154"/>
    </location>
</feature>